<dbReference type="SUPFAM" id="SSF53800">
    <property type="entry name" value="Chelatase"/>
    <property type="match status" value="1"/>
</dbReference>
<dbReference type="Proteomes" id="UP000267096">
    <property type="component" value="Unassembled WGS sequence"/>
</dbReference>
<accession>A0A0M3JS02</accession>
<reference evidence="1 2" key="2">
    <citation type="submission" date="2018-11" db="EMBL/GenBank/DDBJ databases">
        <authorList>
            <consortium name="Pathogen Informatics"/>
        </authorList>
    </citation>
    <scope>NUCLEOTIDE SEQUENCE [LARGE SCALE GENOMIC DNA]</scope>
</reference>
<sequence>MLLRYIGNSCQVMCKHAVQKRYLHAGIVDTSTTRNGTAASVIERPVLHSNNVSSCSRTCVLLLHQGQPRTLCHTKQFLAKGAQRFYKFPLYLTSLFIDAVWPLCQKAQFCVADCKESESLDNIMERMTTTLEECLNHLLPDLGSFHCSHAFLHEEPSIDNYWHQQIRRKIDDFDSILFVAPQMRGYASKQYSREVWSTCQRVMNQLEDRLAWRTAWFGAWDQWPSSNLFESIPMQLYLLRRDNKQHTLVVPITSIFPDFNTQALLPRILPKEVSLLFPFIL</sequence>
<dbReference type="EMBL" id="UYRR01030992">
    <property type="protein sequence ID" value="VDK42696.1"/>
    <property type="molecule type" value="Genomic_DNA"/>
</dbReference>
<dbReference type="OrthoDB" id="1323at2759"/>
<keyword evidence="2" id="KW-1185">Reference proteome</keyword>
<evidence type="ECO:0000313" key="1">
    <source>
        <dbReference type="EMBL" id="VDK42696.1"/>
    </source>
</evidence>
<proteinExistence type="predicted"/>
<reference evidence="3" key="1">
    <citation type="submission" date="2017-02" db="UniProtKB">
        <authorList>
            <consortium name="WormBaseParasite"/>
        </authorList>
    </citation>
    <scope>IDENTIFICATION</scope>
</reference>
<protein>
    <submittedName>
        <fullName evidence="3">Mab-21 domain-containing protein</fullName>
    </submittedName>
</protein>
<evidence type="ECO:0000313" key="2">
    <source>
        <dbReference type="Proteomes" id="UP000267096"/>
    </source>
</evidence>
<gene>
    <name evidence="1" type="ORF">ASIM_LOCUS10280</name>
</gene>
<evidence type="ECO:0000313" key="3">
    <source>
        <dbReference type="WBParaSite" id="ASIM_0001072201-mRNA-1"/>
    </source>
</evidence>
<organism evidence="3">
    <name type="scientific">Anisakis simplex</name>
    <name type="common">Herring worm</name>
    <dbReference type="NCBI Taxonomy" id="6269"/>
    <lineage>
        <taxon>Eukaryota</taxon>
        <taxon>Metazoa</taxon>
        <taxon>Ecdysozoa</taxon>
        <taxon>Nematoda</taxon>
        <taxon>Chromadorea</taxon>
        <taxon>Rhabditida</taxon>
        <taxon>Spirurina</taxon>
        <taxon>Ascaridomorpha</taxon>
        <taxon>Ascaridoidea</taxon>
        <taxon>Anisakidae</taxon>
        <taxon>Anisakis</taxon>
        <taxon>Anisakis simplex complex</taxon>
    </lineage>
</organism>
<name>A0A0M3JS02_ANISI</name>
<dbReference type="Gene3D" id="3.40.50.1400">
    <property type="match status" value="1"/>
</dbReference>
<dbReference type="WBParaSite" id="ASIM_0001072201-mRNA-1">
    <property type="protein sequence ID" value="ASIM_0001072201-mRNA-1"/>
    <property type="gene ID" value="ASIM_0001072201"/>
</dbReference>
<dbReference type="AlphaFoldDB" id="A0A0M3JS02"/>